<evidence type="ECO:0000256" key="3">
    <source>
        <dbReference type="ARBA" id="ARBA00006065"/>
    </source>
</evidence>
<evidence type="ECO:0000256" key="10">
    <source>
        <dbReference type="ARBA" id="ARBA00023136"/>
    </source>
</evidence>
<comment type="subcellular location">
    <subcellularLocation>
        <location evidence="1 12">Endoplasmic reticulum membrane</location>
        <topology evidence="1 12">Multi-pass membrane protein</topology>
    </subcellularLocation>
</comment>
<dbReference type="EC" id="2.4.1.-" evidence="12"/>
<keyword evidence="15" id="KW-1185">Reference proteome</keyword>
<comment type="pathway">
    <text evidence="2">Glycolipid biosynthesis; glycosylphosphatidylinositol-anchor biosynthesis.</text>
</comment>
<feature type="transmembrane region" description="Helical" evidence="12">
    <location>
        <begin position="438"/>
        <end position="457"/>
    </location>
</feature>
<keyword evidence="6" id="KW-0808">Transferase</keyword>
<comment type="function">
    <text evidence="11">Mannosyltransferase involved in glycosylphosphatidylinositol-anchor biosynthesis. Transfers the third mannose to Man2-GlcN-acyl-PI during GPI precursor assembly.</text>
</comment>
<evidence type="ECO:0000313" key="15">
    <source>
        <dbReference type="Proteomes" id="UP000275385"/>
    </source>
</evidence>
<evidence type="ECO:0000256" key="12">
    <source>
        <dbReference type="RuleBase" id="RU363075"/>
    </source>
</evidence>
<organism evidence="14 15">
    <name type="scientific">Coniochaeta pulveracea</name>
    <dbReference type="NCBI Taxonomy" id="177199"/>
    <lineage>
        <taxon>Eukaryota</taxon>
        <taxon>Fungi</taxon>
        <taxon>Dikarya</taxon>
        <taxon>Ascomycota</taxon>
        <taxon>Pezizomycotina</taxon>
        <taxon>Sordariomycetes</taxon>
        <taxon>Sordariomycetidae</taxon>
        <taxon>Coniochaetales</taxon>
        <taxon>Coniochaetaceae</taxon>
        <taxon>Coniochaeta</taxon>
    </lineage>
</organism>
<dbReference type="GO" id="GO:0000026">
    <property type="term" value="F:alpha-1,2-mannosyltransferase activity"/>
    <property type="evidence" value="ECO:0007669"/>
    <property type="project" value="TreeGrafter"/>
</dbReference>
<evidence type="ECO:0000256" key="11">
    <source>
        <dbReference type="ARBA" id="ARBA00024708"/>
    </source>
</evidence>
<feature type="compositionally biased region" description="Basic and acidic residues" evidence="13">
    <location>
        <begin position="9"/>
        <end position="21"/>
    </location>
</feature>
<dbReference type="InterPro" id="IPR005599">
    <property type="entry name" value="GPI_mannosylTrfase"/>
</dbReference>
<dbReference type="PANTHER" id="PTHR22760">
    <property type="entry name" value="GLYCOSYLTRANSFERASE"/>
    <property type="match status" value="1"/>
</dbReference>
<dbReference type="GO" id="GO:0005789">
    <property type="term" value="C:endoplasmic reticulum membrane"/>
    <property type="evidence" value="ECO:0007669"/>
    <property type="project" value="UniProtKB-SubCell"/>
</dbReference>
<dbReference type="OrthoDB" id="416834at2759"/>
<feature type="transmembrane region" description="Helical" evidence="12">
    <location>
        <begin position="359"/>
        <end position="379"/>
    </location>
</feature>
<feature type="region of interest" description="Disordered" evidence="13">
    <location>
        <begin position="1"/>
        <end position="28"/>
    </location>
</feature>
<evidence type="ECO:0000256" key="1">
    <source>
        <dbReference type="ARBA" id="ARBA00004477"/>
    </source>
</evidence>
<sequence length="633" mass="71417">MAAPAEMSPSKDDPPKAKTTLDKPSGPQAALTAQSRDILAFFLIFRLINALCVHTFFQPDEYFQALEPAWDMAFNGESGAWLTWEWEYQLRSSLHPAIFGLAYAAANGVMDFLKLVPSVKATVLVALPKIIQSVFAATADFYTWKLAGTLYGSNSNATWAAFWVSVFNPWLWYCSTRTFSNSLETTLTVAALYYWPWEILGDAKESKPQVALQQRSSVNRLRMSLVLAAIAVLLRPTNILVWLAVITLTLTRFTLDGESPLQRSSLWVLVREVVLCGLAVLAGSVLSDRLYFGFWTFPPYKWLYFNLSQDLAVFYGHMPWHYYLSQGIPLLSTTFLPFVLIGLYKATTSPLSESVLQANTLRTLSFTVLTMLTALSIISHKEVRFIYPLLPILQVLAAPYLASFFITPTSAVSTVATEHLSPVSQATTRTKTTLRHKFFLANILSINILLSTYLGTFHQSAVVSVTTFLRHEFERLHPDYLSLSQPTQHPEELFAFFSTPCHSTPWRSHLVYPALRARALTCEPPLHTAPGSAERINYRDEADRFYDDPVRFLGNEVSEVPRYIVGFAGAEELLNKYLEGTIEGKRTGIKLNKVWEGFNGLFNEDWRRRGKLVVWDTGIYNGKGGREVTRKYI</sequence>
<evidence type="ECO:0000313" key="14">
    <source>
        <dbReference type="EMBL" id="RKU42859.1"/>
    </source>
</evidence>
<evidence type="ECO:0000256" key="2">
    <source>
        <dbReference type="ARBA" id="ARBA00004687"/>
    </source>
</evidence>
<proteinExistence type="inferred from homology"/>
<dbReference type="Proteomes" id="UP000275385">
    <property type="component" value="Unassembled WGS sequence"/>
</dbReference>
<evidence type="ECO:0000256" key="8">
    <source>
        <dbReference type="ARBA" id="ARBA00022824"/>
    </source>
</evidence>
<feature type="transmembrane region" description="Helical" evidence="12">
    <location>
        <begin position="385"/>
        <end position="406"/>
    </location>
</feature>
<dbReference type="Pfam" id="PF03901">
    <property type="entry name" value="Glyco_transf_22"/>
    <property type="match status" value="1"/>
</dbReference>
<evidence type="ECO:0000256" key="6">
    <source>
        <dbReference type="ARBA" id="ARBA00022679"/>
    </source>
</evidence>
<name>A0A420Y4P7_9PEZI</name>
<evidence type="ECO:0000256" key="4">
    <source>
        <dbReference type="ARBA" id="ARBA00022502"/>
    </source>
</evidence>
<feature type="transmembrane region" description="Helical" evidence="12">
    <location>
        <begin position="328"/>
        <end position="347"/>
    </location>
</feature>
<dbReference type="PANTHER" id="PTHR22760:SF4">
    <property type="entry name" value="GPI MANNOSYLTRANSFERASE 3"/>
    <property type="match status" value="1"/>
</dbReference>
<evidence type="ECO:0000256" key="13">
    <source>
        <dbReference type="SAM" id="MobiDB-lite"/>
    </source>
</evidence>
<keyword evidence="4" id="KW-0337">GPI-anchor biosynthesis</keyword>
<dbReference type="UniPathway" id="UPA00196"/>
<reference evidence="14 15" key="1">
    <citation type="submission" date="2018-08" db="EMBL/GenBank/DDBJ databases">
        <title>Draft genome of the lignicolous fungus Coniochaeta pulveracea.</title>
        <authorList>
            <person name="Borstlap C.J."/>
            <person name="De Witt R.N."/>
            <person name="Botha A."/>
            <person name="Volschenk H."/>
        </authorList>
    </citation>
    <scope>NUCLEOTIDE SEQUENCE [LARGE SCALE GENOMIC DNA]</scope>
    <source>
        <strain evidence="14 15">CAB683</strain>
    </source>
</reference>
<keyword evidence="8 12" id="KW-0256">Endoplasmic reticulum</keyword>
<dbReference type="EMBL" id="QVQW01000050">
    <property type="protein sequence ID" value="RKU42859.1"/>
    <property type="molecule type" value="Genomic_DNA"/>
</dbReference>
<accession>A0A420Y4P7</accession>
<dbReference type="GO" id="GO:0006506">
    <property type="term" value="P:GPI anchor biosynthetic process"/>
    <property type="evidence" value="ECO:0007669"/>
    <property type="project" value="UniProtKB-UniPathway"/>
</dbReference>
<evidence type="ECO:0000256" key="7">
    <source>
        <dbReference type="ARBA" id="ARBA00022692"/>
    </source>
</evidence>
<protein>
    <recommendedName>
        <fullName evidence="12">Mannosyltransferase</fullName>
        <ecNumber evidence="12">2.4.1.-</ecNumber>
    </recommendedName>
</protein>
<keyword evidence="5 12" id="KW-0328">Glycosyltransferase</keyword>
<gene>
    <name evidence="14" type="primary">GPI10</name>
    <name evidence="14" type="ORF">DL546_003209</name>
</gene>
<comment type="similarity">
    <text evidence="3">Belongs to the glycosyltransferase 22 family. PIGB subfamily.</text>
</comment>
<dbReference type="STRING" id="177199.A0A420Y4P7"/>
<evidence type="ECO:0000256" key="5">
    <source>
        <dbReference type="ARBA" id="ARBA00022676"/>
    </source>
</evidence>
<keyword evidence="7 12" id="KW-0812">Transmembrane</keyword>
<evidence type="ECO:0000256" key="9">
    <source>
        <dbReference type="ARBA" id="ARBA00022989"/>
    </source>
</evidence>
<keyword evidence="10 12" id="KW-0472">Membrane</keyword>
<comment type="caution">
    <text evidence="14">The sequence shown here is derived from an EMBL/GenBank/DDBJ whole genome shotgun (WGS) entry which is preliminary data.</text>
</comment>
<feature type="transmembrane region" description="Helical" evidence="12">
    <location>
        <begin position="225"/>
        <end position="248"/>
    </location>
</feature>
<feature type="transmembrane region" description="Helical" evidence="12">
    <location>
        <begin position="268"/>
        <end position="291"/>
    </location>
</feature>
<dbReference type="AlphaFoldDB" id="A0A420Y4P7"/>
<keyword evidence="9 12" id="KW-1133">Transmembrane helix</keyword>